<name>A0ABM2WKP3_MESAU</name>
<feature type="compositionally biased region" description="Low complexity" evidence="1">
    <location>
        <begin position="58"/>
        <end position="68"/>
    </location>
</feature>
<dbReference type="GeneID" id="121135979"/>
<feature type="compositionally biased region" description="Pro residues" evidence="1">
    <location>
        <begin position="111"/>
        <end position="123"/>
    </location>
</feature>
<evidence type="ECO:0000313" key="2">
    <source>
        <dbReference type="Proteomes" id="UP000886700"/>
    </source>
</evidence>
<evidence type="ECO:0000256" key="1">
    <source>
        <dbReference type="SAM" id="MobiDB-lite"/>
    </source>
</evidence>
<gene>
    <name evidence="3" type="primary">LOC121135979</name>
</gene>
<feature type="region of interest" description="Disordered" evidence="1">
    <location>
        <begin position="1"/>
        <end position="133"/>
    </location>
</feature>
<organism evidence="2 3">
    <name type="scientific">Mesocricetus auratus</name>
    <name type="common">Golden hamster</name>
    <dbReference type="NCBI Taxonomy" id="10036"/>
    <lineage>
        <taxon>Eukaryota</taxon>
        <taxon>Metazoa</taxon>
        <taxon>Chordata</taxon>
        <taxon>Craniata</taxon>
        <taxon>Vertebrata</taxon>
        <taxon>Euteleostomi</taxon>
        <taxon>Mammalia</taxon>
        <taxon>Eutheria</taxon>
        <taxon>Euarchontoglires</taxon>
        <taxon>Glires</taxon>
        <taxon>Rodentia</taxon>
        <taxon>Myomorpha</taxon>
        <taxon>Muroidea</taxon>
        <taxon>Cricetidae</taxon>
        <taxon>Cricetinae</taxon>
        <taxon>Mesocricetus</taxon>
    </lineage>
</organism>
<dbReference type="Proteomes" id="UP000886700">
    <property type="component" value="Unplaced"/>
</dbReference>
<reference evidence="3" key="1">
    <citation type="submission" date="2025-08" db="UniProtKB">
        <authorList>
            <consortium name="RefSeq"/>
        </authorList>
    </citation>
    <scope>IDENTIFICATION</scope>
    <source>
        <tissue evidence="3">Liver</tissue>
    </source>
</reference>
<keyword evidence="2" id="KW-1185">Reference proteome</keyword>
<protein>
    <submittedName>
        <fullName evidence="3">Translation initiation factor IF-2-like</fullName>
    </submittedName>
</protein>
<evidence type="ECO:0000313" key="3">
    <source>
        <dbReference type="RefSeq" id="XP_040591382.1"/>
    </source>
</evidence>
<accession>A0ABM2WKP3</accession>
<proteinExistence type="predicted"/>
<sequence length="257" mass="27147">MSGKDAALEAPEGKGRRTRGPGGERTPHSGPRQGKGRRTRGPGGGGGVTAEAAHGPRRSASGRAAPGRVPAVGRRDAASRASSGRPGPRPRRPPRLAPDSGLSFAPRLSLCPPPAPLRPPPRPTLQDGAAAGTGHVSSGPGQCWARNCRSSCVGFSTAGITDICDCIWLVAIRLYIVSKQRKIGPGEMPRGCELLLLFSRTQGAEQMGSILLTFFTSLVKPEVPFILPPSFRCLVCGGTEFNYRRSSGFKMELHHEE</sequence>
<dbReference type="RefSeq" id="XP_040591382.1">
    <property type="nucleotide sequence ID" value="XM_040735448.1"/>
</dbReference>